<evidence type="ECO:0000313" key="10">
    <source>
        <dbReference type="Proteomes" id="UP000234748"/>
    </source>
</evidence>
<evidence type="ECO:0000256" key="5">
    <source>
        <dbReference type="ARBA" id="ARBA00022692"/>
    </source>
</evidence>
<proteinExistence type="inferred from homology"/>
<evidence type="ECO:0000256" key="6">
    <source>
        <dbReference type="ARBA" id="ARBA00022989"/>
    </source>
</evidence>
<dbReference type="PANTHER" id="PTHR34975">
    <property type="entry name" value="SPORE GERMINATION PROTEIN A2"/>
    <property type="match status" value="1"/>
</dbReference>
<evidence type="ECO:0000313" key="9">
    <source>
        <dbReference type="EMBL" id="PLT29214.1"/>
    </source>
</evidence>
<keyword evidence="3" id="KW-0813">Transport</keyword>
<name>A0A2N5M4C6_9BACI</name>
<feature type="transmembrane region" description="Helical" evidence="8">
    <location>
        <begin position="191"/>
        <end position="212"/>
    </location>
</feature>
<dbReference type="RefSeq" id="WP_101643325.1">
    <property type="nucleotide sequence ID" value="NZ_PGUY01000044.1"/>
</dbReference>
<evidence type="ECO:0000256" key="8">
    <source>
        <dbReference type="SAM" id="Phobius"/>
    </source>
</evidence>
<comment type="subcellular location">
    <subcellularLocation>
        <location evidence="1">Membrane</location>
        <topology evidence="1">Multi-pass membrane protein</topology>
    </subcellularLocation>
</comment>
<dbReference type="Pfam" id="PF03845">
    <property type="entry name" value="Spore_permease"/>
    <property type="match status" value="1"/>
</dbReference>
<evidence type="ECO:0000256" key="2">
    <source>
        <dbReference type="ARBA" id="ARBA00007998"/>
    </source>
</evidence>
<gene>
    <name evidence="9" type="ORF">CUU66_14335</name>
</gene>
<comment type="caution">
    <text evidence="9">The sequence shown here is derived from an EMBL/GenBank/DDBJ whole genome shotgun (WGS) entry which is preliminary data.</text>
</comment>
<feature type="transmembrane region" description="Helical" evidence="8">
    <location>
        <begin position="314"/>
        <end position="333"/>
    </location>
</feature>
<feature type="transmembrane region" description="Helical" evidence="8">
    <location>
        <begin position="149"/>
        <end position="167"/>
    </location>
</feature>
<evidence type="ECO:0000256" key="3">
    <source>
        <dbReference type="ARBA" id="ARBA00022448"/>
    </source>
</evidence>
<sequence>MGDFILFDKTAQLGKGYIIAFANRSQMLYFILFLPKFLEMPYSLLGILAIGILSQINLFILSKCLSSKYTQQGYQGFADLLGRRTLRIIAFAGIAFIFIKMSLIILGYAEIVHQFIFPAMQLPWMILFIILLSTYIASQGMEKTLRFGIIAFLCTFWIILLYIPYFFPPGAELHDLYPLIPTDWSHNPWKGILMVWSSLSGPEYLLLLLPWLNSKQKMLRYLSIANAISILQYLLLFLGCLFFFGSTYLGKIGFPVVNMIRYLQSPVFERVEIIMISLLMFHYVFFISVLLLCLYGAIRISAGTQDKETTRKGFYAVCLLVLAGVFFIQSFYWREGKELNGWANVQLWSGAFTYLLIPSLLLAATKIKGRGSSL</sequence>
<dbReference type="Proteomes" id="UP000234748">
    <property type="component" value="Unassembled WGS sequence"/>
</dbReference>
<dbReference type="EMBL" id="PGUY01000044">
    <property type="protein sequence ID" value="PLT29214.1"/>
    <property type="molecule type" value="Genomic_DNA"/>
</dbReference>
<dbReference type="AlphaFoldDB" id="A0A2N5M4C6"/>
<feature type="transmembrane region" description="Helical" evidence="8">
    <location>
        <begin position="345"/>
        <end position="364"/>
    </location>
</feature>
<dbReference type="GO" id="GO:0009847">
    <property type="term" value="P:spore germination"/>
    <property type="evidence" value="ECO:0007669"/>
    <property type="project" value="InterPro"/>
</dbReference>
<keyword evidence="5 8" id="KW-0812">Transmembrane</keyword>
<evidence type="ECO:0000256" key="1">
    <source>
        <dbReference type="ARBA" id="ARBA00004141"/>
    </source>
</evidence>
<keyword evidence="7 8" id="KW-0472">Membrane</keyword>
<keyword evidence="10" id="KW-1185">Reference proteome</keyword>
<feature type="transmembrane region" description="Helical" evidence="8">
    <location>
        <begin position="86"/>
        <end position="109"/>
    </location>
</feature>
<evidence type="ECO:0000256" key="7">
    <source>
        <dbReference type="ARBA" id="ARBA00023136"/>
    </source>
</evidence>
<keyword evidence="6 8" id="KW-1133">Transmembrane helix</keyword>
<dbReference type="InterPro" id="IPR004761">
    <property type="entry name" value="Spore_GerAB"/>
</dbReference>
<feature type="transmembrane region" description="Helical" evidence="8">
    <location>
        <begin position="115"/>
        <end position="137"/>
    </location>
</feature>
<feature type="transmembrane region" description="Helical" evidence="8">
    <location>
        <begin position="273"/>
        <end position="294"/>
    </location>
</feature>
<comment type="similarity">
    <text evidence="2">Belongs to the amino acid-polyamine-organocation (APC) superfamily. Spore germination protein (SGP) (TC 2.A.3.9) family.</text>
</comment>
<organism evidence="9 10">
    <name type="scientific">Peribacillus deserti</name>
    <dbReference type="NCBI Taxonomy" id="673318"/>
    <lineage>
        <taxon>Bacteria</taxon>
        <taxon>Bacillati</taxon>
        <taxon>Bacillota</taxon>
        <taxon>Bacilli</taxon>
        <taxon>Bacillales</taxon>
        <taxon>Bacillaceae</taxon>
        <taxon>Peribacillus</taxon>
    </lineage>
</organism>
<dbReference type="GO" id="GO:0016020">
    <property type="term" value="C:membrane"/>
    <property type="evidence" value="ECO:0007669"/>
    <property type="project" value="UniProtKB-SubCell"/>
</dbReference>
<keyword evidence="4" id="KW-0309">Germination</keyword>
<evidence type="ECO:0000256" key="4">
    <source>
        <dbReference type="ARBA" id="ARBA00022544"/>
    </source>
</evidence>
<reference evidence="9 10" key="1">
    <citation type="submission" date="2017-11" db="EMBL/GenBank/DDBJ databases">
        <title>Comparitive Functional Genomics of Dry Heat Resistant strains isolated from the Viking Spacecraft.</title>
        <authorList>
            <person name="Seuylemezian A."/>
            <person name="Cooper K."/>
            <person name="Vaishampayan P."/>
        </authorList>
    </citation>
    <scope>NUCLEOTIDE SEQUENCE [LARGE SCALE GENOMIC DNA]</scope>
    <source>
        <strain evidence="9 10">V1-29</strain>
    </source>
</reference>
<dbReference type="OrthoDB" id="2739656at2"/>
<dbReference type="PANTHER" id="PTHR34975:SF2">
    <property type="entry name" value="SPORE GERMINATION PROTEIN A2"/>
    <property type="match status" value="1"/>
</dbReference>
<feature type="transmembrane region" description="Helical" evidence="8">
    <location>
        <begin position="42"/>
        <end position="65"/>
    </location>
</feature>
<protein>
    <submittedName>
        <fullName evidence="9">Spore gernimation protein</fullName>
    </submittedName>
</protein>
<accession>A0A2N5M4C6</accession>
<feature type="transmembrane region" description="Helical" evidence="8">
    <location>
        <begin position="233"/>
        <end position="253"/>
    </location>
</feature>